<dbReference type="Proteomes" id="UP001163624">
    <property type="component" value="Chromosome"/>
</dbReference>
<accession>A0ABY6ZRQ8</accession>
<feature type="compositionally biased region" description="Basic and acidic residues" evidence="1">
    <location>
        <begin position="101"/>
        <end position="112"/>
    </location>
</feature>
<dbReference type="InterPro" id="IPR012449">
    <property type="entry name" value="Phage_F116_Orf28"/>
</dbReference>
<dbReference type="RefSeq" id="WP_254473653.1">
    <property type="nucleotide sequence ID" value="NZ_CP113432.1"/>
</dbReference>
<sequence length="112" mass="12316">MTKQAVSASTGSGLHELDRLRLRISAMVGSPKAQADRRAVIWRLDSDTDEAWTQVMDELAETDGLTVTKLEDGTAVLEWQPAEEEGEGAQAEGEELPTDFKVQHLHDQPAPF</sequence>
<dbReference type="Pfam" id="PF07867">
    <property type="entry name" value="DUF1654"/>
    <property type="match status" value="1"/>
</dbReference>
<evidence type="ECO:0000313" key="2">
    <source>
        <dbReference type="EMBL" id="WAI47461.1"/>
    </source>
</evidence>
<evidence type="ECO:0000256" key="1">
    <source>
        <dbReference type="SAM" id="MobiDB-lite"/>
    </source>
</evidence>
<evidence type="ECO:0000313" key="3">
    <source>
        <dbReference type="Proteomes" id="UP001163624"/>
    </source>
</evidence>
<feature type="region of interest" description="Disordered" evidence="1">
    <location>
        <begin position="81"/>
        <end position="112"/>
    </location>
</feature>
<gene>
    <name evidence="2" type="ORF">OU419_16935</name>
</gene>
<feature type="compositionally biased region" description="Acidic residues" evidence="1">
    <location>
        <begin position="81"/>
        <end position="97"/>
    </location>
</feature>
<dbReference type="EMBL" id="CP113432">
    <property type="protein sequence ID" value="WAI47461.1"/>
    <property type="molecule type" value="Genomic_DNA"/>
</dbReference>
<proteinExistence type="predicted"/>
<protein>
    <submittedName>
        <fullName evidence="2">DUF1654 domain-containing protein</fullName>
    </submittedName>
</protein>
<keyword evidence="3" id="KW-1185">Reference proteome</keyword>
<organism evidence="2 3">
    <name type="scientific">Pseudomonas triclosanedens</name>
    <dbReference type="NCBI Taxonomy" id="2961893"/>
    <lineage>
        <taxon>Bacteria</taxon>
        <taxon>Pseudomonadati</taxon>
        <taxon>Pseudomonadota</taxon>
        <taxon>Gammaproteobacteria</taxon>
        <taxon>Pseudomonadales</taxon>
        <taxon>Pseudomonadaceae</taxon>
        <taxon>Pseudomonas</taxon>
    </lineage>
</organism>
<name>A0ABY6ZRQ8_9PSED</name>
<reference evidence="2" key="1">
    <citation type="submission" date="2022-11" db="EMBL/GenBank/DDBJ databases">
        <title>Pseudomonas triclosanedens sp. nov., a triclosan degrader isolated from activated sludge.</title>
        <authorList>
            <person name="Yin Y."/>
            <person name="Lu Z."/>
        </authorList>
    </citation>
    <scope>NUCLEOTIDE SEQUENCE</scope>
    <source>
        <strain evidence="2">ZM23</strain>
    </source>
</reference>